<gene>
    <name evidence="7" type="ORF">EDX97_04545</name>
</gene>
<evidence type="ECO:0000256" key="3">
    <source>
        <dbReference type="PROSITE-ProRule" id="PRU00289"/>
    </source>
</evidence>
<feature type="transmembrane region" description="Helical" evidence="4">
    <location>
        <begin position="195"/>
        <end position="216"/>
    </location>
</feature>
<feature type="domain" description="FtsK" evidence="6">
    <location>
        <begin position="513"/>
        <end position="708"/>
    </location>
</feature>
<evidence type="ECO:0000313" key="7">
    <source>
        <dbReference type="EMBL" id="RNM31823.1"/>
    </source>
</evidence>
<dbReference type="Proteomes" id="UP000276568">
    <property type="component" value="Unassembled WGS sequence"/>
</dbReference>
<dbReference type="Pfam" id="PF01580">
    <property type="entry name" value="FtsK_SpoIIIE"/>
    <property type="match status" value="1"/>
</dbReference>
<dbReference type="InterPro" id="IPR008984">
    <property type="entry name" value="SMAD_FHA_dom_sf"/>
</dbReference>
<dbReference type="EMBL" id="RJQC01000001">
    <property type="protein sequence ID" value="RNM31823.1"/>
    <property type="molecule type" value="Genomic_DNA"/>
</dbReference>
<proteinExistence type="predicted"/>
<reference evidence="7 8" key="1">
    <citation type="submission" date="2018-11" db="EMBL/GenBank/DDBJ databases">
        <title>Clostridium sp. nov., a member of the family Erysipelotrichaceae isolated from pig faeces.</title>
        <authorList>
            <person name="Chang Y.-H."/>
        </authorList>
    </citation>
    <scope>NUCLEOTIDE SEQUENCE [LARGE SCALE GENOMIC DNA]</scope>
    <source>
        <strain evidence="7 8">YH-panp20</strain>
    </source>
</reference>
<keyword evidence="4" id="KW-1133">Transmembrane helix</keyword>
<dbReference type="GO" id="GO:0003677">
    <property type="term" value="F:DNA binding"/>
    <property type="evidence" value="ECO:0007669"/>
    <property type="project" value="InterPro"/>
</dbReference>
<dbReference type="PROSITE" id="PS50006">
    <property type="entry name" value="FHA_DOMAIN"/>
    <property type="match status" value="1"/>
</dbReference>
<evidence type="ECO:0000256" key="4">
    <source>
        <dbReference type="SAM" id="Phobius"/>
    </source>
</evidence>
<protein>
    <submittedName>
        <fullName evidence="7">FHA domain-containing protein</fullName>
    </submittedName>
</protein>
<dbReference type="SUPFAM" id="SSF52540">
    <property type="entry name" value="P-loop containing nucleoside triphosphate hydrolases"/>
    <property type="match status" value="1"/>
</dbReference>
<dbReference type="PANTHER" id="PTHR22683">
    <property type="entry name" value="SPORULATION PROTEIN RELATED"/>
    <property type="match status" value="1"/>
</dbReference>
<evidence type="ECO:0000259" key="6">
    <source>
        <dbReference type="PROSITE" id="PS50901"/>
    </source>
</evidence>
<dbReference type="RefSeq" id="WP_128519982.1">
    <property type="nucleotide sequence ID" value="NZ_RJQC01000001.1"/>
</dbReference>
<dbReference type="GO" id="GO:0005524">
    <property type="term" value="F:ATP binding"/>
    <property type="evidence" value="ECO:0007669"/>
    <property type="project" value="UniProtKB-UniRule"/>
</dbReference>
<dbReference type="Pfam" id="PF00498">
    <property type="entry name" value="FHA"/>
    <property type="match status" value="1"/>
</dbReference>
<dbReference type="OrthoDB" id="9807790at2"/>
<dbReference type="CDD" id="cd00060">
    <property type="entry name" value="FHA"/>
    <property type="match status" value="1"/>
</dbReference>
<feature type="binding site" evidence="3">
    <location>
        <begin position="533"/>
        <end position="540"/>
    </location>
    <ligand>
        <name>ATP</name>
        <dbReference type="ChEBI" id="CHEBI:30616"/>
    </ligand>
</feature>
<keyword evidence="4" id="KW-0812">Transmembrane</keyword>
<feature type="domain" description="FHA" evidence="5">
    <location>
        <begin position="82"/>
        <end position="111"/>
    </location>
</feature>
<keyword evidence="8" id="KW-1185">Reference proteome</keyword>
<dbReference type="PANTHER" id="PTHR22683:SF1">
    <property type="entry name" value="TYPE VII SECRETION SYSTEM PROTEIN ESSC"/>
    <property type="match status" value="1"/>
</dbReference>
<dbReference type="InterPro" id="IPR002543">
    <property type="entry name" value="FtsK_dom"/>
</dbReference>
<dbReference type="Gene3D" id="3.40.50.300">
    <property type="entry name" value="P-loop containing nucleotide triphosphate hydrolases"/>
    <property type="match status" value="1"/>
</dbReference>
<dbReference type="CDD" id="cd01127">
    <property type="entry name" value="TrwB_TraG_TraD_VirD4"/>
    <property type="match status" value="1"/>
</dbReference>
<keyword evidence="2 3" id="KW-0067">ATP-binding</keyword>
<keyword evidence="4" id="KW-0472">Membrane</keyword>
<dbReference type="AlphaFoldDB" id="A0A3N0I497"/>
<comment type="caution">
    <text evidence="7">The sequence shown here is derived from an EMBL/GenBank/DDBJ whole genome shotgun (WGS) entry which is preliminary data.</text>
</comment>
<dbReference type="PROSITE" id="PS50901">
    <property type="entry name" value="FTSK"/>
    <property type="match status" value="1"/>
</dbReference>
<evidence type="ECO:0000256" key="1">
    <source>
        <dbReference type="ARBA" id="ARBA00022741"/>
    </source>
</evidence>
<feature type="transmembrane region" description="Helical" evidence="4">
    <location>
        <begin position="222"/>
        <end position="244"/>
    </location>
</feature>
<accession>A0A3N0I497</accession>
<keyword evidence="1 3" id="KW-0547">Nucleotide-binding</keyword>
<dbReference type="SUPFAM" id="SSF49879">
    <property type="entry name" value="SMAD/FHA domain"/>
    <property type="match status" value="1"/>
</dbReference>
<evidence type="ECO:0000313" key="8">
    <source>
        <dbReference type="Proteomes" id="UP000276568"/>
    </source>
</evidence>
<evidence type="ECO:0000259" key="5">
    <source>
        <dbReference type="PROSITE" id="PS50006"/>
    </source>
</evidence>
<evidence type="ECO:0000256" key="2">
    <source>
        <dbReference type="ARBA" id="ARBA00022840"/>
    </source>
</evidence>
<name>A0A3N0I497_9FIRM</name>
<dbReference type="Gene3D" id="2.60.200.20">
    <property type="match status" value="1"/>
</dbReference>
<dbReference type="InterPro" id="IPR000253">
    <property type="entry name" value="FHA_dom"/>
</dbReference>
<dbReference type="InterPro" id="IPR050206">
    <property type="entry name" value="FtsK/SpoIIIE/SftA"/>
</dbReference>
<organism evidence="7 8">
    <name type="scientific">Absicoccus porci</name>
    <dbReference type="NCBI Taxonomy" id="2486576"/>
    <lineage>
        <taxon>Bacteria</taxon>
        <taxon>Bacillati</taxon>
        <taxon>Bacillota</taxon>
        <taxon>Erysipelotrichia</taxon>
        <taxon>Erysipelotrichales</taxon>
        <taxon>Erysipelotrichaceae</taxon>
        <taxon>Absicoccus</taxon>
    </lineage>
</organism>
<sequence>MDKVVLFYDDRCEMIEIETIQVFRNLKFVKMKGKIYVNQRCLQRNQGMIFGEYRILWIKEDWHIIPIKHIFSFGRKLGLSTHVSVEHFRIENKQLIDLSSTNGTYVNGKRVKEKVLQDGDWIQVAEYSMYLFGSILMINTRVKNAIQRCESVPVENREVWTIQDEEYTFSQENISMSIQVPHCMPAPVKPKRIQIFGPSLSILLSGGLLSIGYYLFQSEQKYQIPTLLLTNMSMFVAFLFYGALNYRSQWKQLQKDYVENDQNYLSYLTKMESKVQKARQDLKHQEEKYLQLCSCQKETYGIRHPLYVGNTLQSWITFDFPEPAYDQMNHHLYQCLQEKVDVYSQNMQRSVFLQKGQTIWIESNDSMIGSSLFAQWVWQHPCQDEKWIWVDPHMKGDERCFGFGYCQWQHQPLLVTSQEELLDFIMEMKCSHLWIFSTIPLQIQVEATVIFCTTQDITVSIDQKISNITSKKIDLRPIAKGSPCSQSFWMSIKNASPQTDCCLRIPIGLSDQGKEIWIDLDEKKQGPHILVAGMTGSGKSEWISMLLMQLIIRNTPEQLQYILIDFKGGAFGQAFYQFAHCAGMVTNLEESAVQRWIESLRSEMRHRQCILRDLIKLHPHQIAHIDAYNQIHKKKMSHVLIVMDEFAQFKMRYPEAMNEIKEIARIGRSLGIHLVLATQKPMGIVDEQILSNFRLRICLKVNSESDSREVLHNAQAAHLKQAGAFVGFVDDFYMKGQGFWIHEQKADAYWIGYADGKMIGQSHDKKETTFQFLTNTLLAKPQNHHWIIQPDLKTQSLSDMMIDLPWKQQQIAWYPKPGEKILLYYEQEKQRDEWLLAMMTHLKNERICMVHLPTLESYSANEEISFFFIDAIDHMDITEYMSNPIGMIICIHSYWMTLDAFQSQWDYILCLSWKNMDMVRSVFHTFQIPKADQGLIWIDDRLAQFYYVKSKPPIKIKKVKKQTSLKVGRTVRLQKDIDWQHQHPLLILYVQQSCFAYIQQLIQKWLLIDPLLQVSNDFNIEADIYVCDVFDCMPILTDASYIQKQYDFDLMWVGLGYREYSYLIHRISPEEAGDIYFWQDRYVWSFQYE</sequence>
<dbReference type="InterPro" id="IPR027417">
    <property type="entry name" value="P-loop_NTPase"/>
</dbReference>